<evidence type="ECO:0000256" key="8">
    <source>
        <dbReference type="SAM" id="Phobius"/>
    </source>
</evidence>
<feature type="transmembrane region" description="Helical" evidence="8">
    <location>
        <begin position="234"/>
        <end position="254"/>
    </location>
</feature>
<dbReference type="EMBL" id="LBXN01000094">
    <property type="protein sequence ID" value="KKR30723.1"/>
    <property type="molecule type" value="Genomic_DNA"/>
</dbReference>
<feature type="transmembrane region" description="Helical" evidence="8">
    <location>
        <begin position="60"/>
        <end position="81"/>
    </location>
</feature>
<evidence type="ECO:0000256" key="6">
    <source>
        <dbReference type="ARBA" id="ARBA00022989"/>
    </source>
</evidence>
<dbReference type="PANTHER" id="PTHR33908">
    <property type="entry name" value="MANNOSYLTRANSFERASE YKCB-RELATED"/>
    <property type="match status" value="1"/>
</dbReference>
<dbReference type="Proteomes" id="UP000034539">
    <property type="component" value="Unassembled WGS sequence"/>
</dbReference>
<comment type="caution">
    <text evidence="10">The sequence shown here is derived from an EMBL/GenBank/DDBJ whole genome shotgun (WGS) entry which is preliminary data.</text>
</comment>
<evidence type="ECO:0000256" key="4">
    <source>
        <dbReference type="ARBA" id="ARBA00022679"/>
    </source>
</evidence>
<evidence type="ECO:0000259" key="9">
    <source>
        <dbReference type="Pfam" id="PF13231"/>
    </source>
</evidence>
<organism evidence="10 11">
    <name type="scientific">Candidatus Gottesmanbacteria bacterium GW2011_GWC2_39_8</name>
    <dbReference type="NCBI Taxonomy" id="1618450"/>
    <lineage>
        <taxon>Bacteria</taxon>
        <taxon>Candidatus Gottesmaniibacteriota</taxon>
    </lineage>
</organism>
<evidence type="ECO:0000256" key="7">
    <source>
        <dbReference type="ARBA" id="ARBA00023136"/>
    </source>
</evidence>
<keyword evidence="6 8" id="KW-1133">Transmembrane helix</keyword>
<dbReference type="InterPro" id="IPR050297">
    <property type="entry name" value="LipidA_mod_glycosyltrf_83"/>
</dbReference>
<keyword evidence="2" id="KW-1003">Cell membrane</keyword>
<dbReference type="Pfam" id="PF13231">
    <property type="entry name" value="PMT_2"/>
    <property type="match status" value="1"/>
</dbReference>
<dbReference type="PANTHER" id="PTHR33908:SF11">
    <property type="entry name" value="MEMBRANE PROTEIN"/>
    <property type="match status" value="1"/>
</dbReference>
<feature type="transmembrane region" description="Helical" evidence="8">
    <location>
        <begin position="295"/>
        <end position="314"/>
    </location>
</feature>
<dbReference type="GO" id="GO:0016763">
    <property type="term" value="F:pentosyltransferase activity"/>
    <property type="evidence" value="ECO:0007669"/>
    <property type="project" value="TreeGrafter"/>
</dbReference>
<keyword evidence="4" id="KW-0808">Transferase</keyword>
<dbReference type="GO" id="GO:0009103">
    <property type="term" value="P:lipopolysaccharide biosynthetic process"/>
    <property type="evidence" value="ECO:0007669"/>
    <property type="project" value="UniProtKB-ARBA"/>
</dbReference>
<evidence type="ECO:0000256" key="5">
    <source>
        <dbReference type="ARBA" id="ARBA00022692"/>
    </source>
</evidence>
<evidence type="ECO:0000256" key="3">
    <source>
        <dbReference type="ARBA" id="ARBA00022676"/>
    </source>
</evidence>
<accession>A0A0G0PS43</accession>
<evidence type="ECO:0000313" key="10">
    <source>
        <dbReference type="EMBL" id="KKR30723.1"/>
    </source>
</evidence>
<proteinExistence type="predicted"/>
<reference evidence="10 11" key="1">
    <citation type="journal article" date="2015" name="Nature">
        <title>rRNA introns, odd ribosomes, and small enigmatic genomes across a large radiation of phyla.</title>
        <authorList>
            <person name="Brown C.T."/>
            <person name="Hug L.A."/>
            <person name="Thomas B.C."/>
            <person name="Sharon I."/>
            <person name="Castelle C.J."/>
            <person name="Singh A."/>
            <person name="Wilkins M.J."/>
            <person name="Williams K.H."/>
            <person name="Banfield J.F."/>
        </authorList>
    </citation>
    <scope>NUCLEOTIDE SEQUENCE [LARGE SCALE GENOMIC DNA]</scope>
</reference>
<feature type="transmembrane region" description="Helical" evidence="8">
    <location>
        <begin position="321"/>
        <end position="336"/>
    </location>
</feature>
<evidence type="ECO:0000313" key="11">
    <source>
        <dbReference type="Proteomes" id="UP000034539"/>
    </source>
</evidence>
<keyword evidence="5 8" id="KW-0812">Transmembrane</keyword>
<dbReference type="GO" id="GO:0005886">
    <property type="term" value="C:plasma membrane"/>
    <property type="evidence" value="ECO:0007669"/>
    <property type="project" value="UniProtKB-SubCell"/>
</dbReference>
<gene>
    <name evidence="10" type="ORF">UT63_C0094G0004</name>
</gene>
<feature type="transmembrane region" description="Helical" evidence="8">
    <location>
        <begin position="348"/>
        <end position="368"/>
    </location>
</feature>
<feature type="transmembrane region" description="Helical" evidence="8">
    <location>
        <begin position="111"/>
        <end position="131"/>
    </location>
</feature>
<feature type="transmembrane region" description="Helical" evidence="8">
    <location>
        <begin position="190"/>
        <end position="222"/>
    </location>
</feature>
<feature type="domain" description="Glycosyltransferase RgtA/B/C/D-like" evidence="9">
    <location>
        <begin position="116"/>
        <end position="254"/>
    </location>
</feature>
<dbReference type="InterPro" id="IPR038731">
    <property type="entry name" value="RgtA/B/C-like"/>
</dbReference>
<comment type="subcellular location">
    <subcellularLocation>
        <location evidence="1">Cell membrane</location>
        <topology evidence="1">Multi-pass membrane protein</topology>
    </subcellularLocation>
</comment>
<sequence>MLNSSFSKSALLIIIILIAAFLVRIFGIGFGLPYPHDWDEPQKVDVALRMMKTGDFNPHFFNWPTLYIYLQLMVYVTHYFYSMGNGSITSLDEYKTADDTGWPWTMSHPSLYLFGRLLTCILGTITVYLIYVIGRTLYNEKLGLVAALFLAFSPGHVEHSRFIALDVPGAFFIALTVLYASFIFKDGAKISYILAGLFAGFSISTKYNNFLVIIPLILAHALNTKKEKVFSKNFFLMLFYLVFGFYLGCPYALWDLSNFLRGAGWEVAHYKVLGHFGSAEGDSNWVFYLSSFYDHLTSGFLFVFCLLGLFFGFFRNYKNHLFLISFPVLYFIYMAIQKTRFLRSMVPVLPFVYILASVGMFIILDNLISRFIKLQKYKNIVPVGLSLILISMPALKSISYAKELHDSKDSRRIAAEWIKKNIEEGAKIAIARELRFYINDLRAKNFKLVECSLYFNKEWCIKNDVNYFITSDKGCFFWWSNDQETKDLLKKINNDFKTMPIFKSFGEGNLFLDVRSINPRVIIVQVKKTISPLKSR</sequence>
<keyword evidence="7 8" id="KW-0472">Membrane</keyword>
<evidence type="ECO:0000256" key="2">
    <source>
        <dbReference type="ARBA" id="ARBA00022475"/>
    </source>
</evidence>
<protein>
    <recommendedName>
        <fullName evidence="9">Glycosyltransferase RgtA/B/C/D-like domain-containing protein</fullName>
    </recommendedName>
</protein>
<keyword evidence="3" id="KW-0328">Glycosyltransferase</keyword>
<name>A0A0G0PS43_9BACT</name>
<feature type="transmembrane region" description="Helical" evidence="8">
    <location>
        <begin position="12"/>
        <end position="32"/>
    </location>
</feature>
<dbReference type="AlphaFoldDB" id="A0A0G0PS43"/>
<feature type="transmembrane region" description="Helical" evidence="8">
    <location>
        <begin position="162"/>
        <end position="184"/>
    </location>
</feature>
<evidence type="ECO:0000256" key="1">
    <source>
        <dbReference type="ARBA" id="ARBA00004651"/>
    </source>
</evidence>